<feature type="signal peptide" evidence="1">
    <location>
        <begin position="1"/>
        <end position="23"/>
    </location>
</feature>
<gene>
    <name evidence="2" type="ORF">L6773_00910</name>
</gene>
<sequence length="252" mass="27784">MNRKQFLRTSGTLLAGSTLLPLAGCGSSPSDPKPKPPGNNYVNGAVALANVDDNGEVFKVSGTVTFPNGTTLPVADGLAQFGTQQQISPGRYRVQVLPAQEGDFPSHSDYITVREDHASIFEMVPKKIGSYSYNDFLDTFGYGYDENRHTRRWADNSVIISYHYDESHVLEDIEAAVGTFYRSNDPTKVASPYFIQNSIAALQEVVQMIPDSANIQINSFIESEGEIEFPRGYDYSEEGVIFTQAVRMLSIC</sequence>
<reference evidence="2" key="1">
    <citation type="submission" date="2022-01" db="EMBL/GenBank/DDBJ databases">
        <authorList>
            <person name="Wang Y."/>
        </authorList>
    </citation>
    <scope>NUCLEOTIDE SEQUENCE</scope>
    <source>
        <strain evidence="2">WB101</strain>
    </source>
</reference>
<protein>
    <submittedName>
        <fullName evidence="2">Uncharacterized protein</fullName>
    </submittedName>
</protein>
<keyword evidence="1" id="KW-0732">Signal</keyword>
<name>A0ABS9K8C6_9BACT</name>
<organism evidence="2 3">
    <name type="scientific">Rhodohalobacter sulfatireducens</name>
    <dbReference type="NCBI Taxonomy" id="2911366"/>
    <lineage>
        <taxon>Bacteria</taxon>
        <taxon>Pseudomonadati</taxon>
        <taxon>Balneolota</taxon>
        <taxon>Balneolia</taxon>
        <taxon>Balneolales</taxon>
        <taxon>Balneolaceae</taxon>
        <taxon>Rhodohalobacter</taxon>
    </lineage>
</organism>
<dbReference type="Proteomes" id="UP001165366">
    <property type="component" value="Unassembled WGS sequence"/>
</dbReference>
<keyword evidence="3" id="KW-1185">Reference proteome</keyword>
<evidence type="ECO:0000313" key="2">
    <source>
        <dbReference type="EMBL" id="MCG2587105.1"/>
    </source>
</evidence>
<comment type="caution">
    <text evidence="2">The sequence shown here is derived from an EMBL/GenBank/DDBJ whole genome shotgun (WGS) entry which is preliminary data.</text>
</comment>
<evidence type="ECO:0000256" key="1">
    <source>
        <dbReference type="SAM" id="SignalP"/>
    </source>
</evidence>
<evidence type="ECO:0000313" key="3">
    <source>
        <dbReference type="Proteomes" id="UP001165366"/>
    </source>
</evidence>
<proteinExistence type="predicted"/>
<dbReference type="RefSeq" id="WP_237851952.1">
    <property type="nucleotide sequence ID" value="NZ_JAKLWS010000001.1"/>
</dbReference>
<reference evidence="2" key="2">
    <citation type="submission" date="2024-05" db="EMBL/GenBank/DDBJ databases">
        <title>Rhodohalobacter halophilus gen. nov., sp. nov., a moderately halophilic member of the family Balneolaceae.</title>
        <authorList>
            <person name="Xia J."/>
        </authorList>
    </citation>
    <scope>NUCLEOTIDE SEQUENCE</scope>
    <source>
        <strain evidence="2">WB101</strain>
    </source>
</reference>
<accession>A0ABS9K8C6</accession>
<dbReference type="EMBL" id="JAKLWS010000001">
    <property type="protein sequence ID" value="MCG2587105.1"/>
    <property type="molecule type" value="Genomic_DNA"/>
</dbReference>
<feature type="chain" id="PRO_5047017520" evidence="1">
    <location>
        <begin position="24"/>
        <end position="252"/>
    </location>
</feature>